<evidence type="ECO:0000313" key="3">
    <source>
        <dbReference type="Proteomes" id="UP000006502"/>
    </source>
</evidence>
<dbReference type="AlphaFoldDB" id="I7CEX4"/>
<dbReference type="EMBL" id="CP003731">
    <property type="protein sequence ID" value="AFO51816.1"/>
    <property type="molecule type" value="Genomic_DNA"/>
</dbReference>
<accession>I7CEX4</accession>
<dbReference type="Proteomes" id="UP000006502">
    <property type="component" value="Chromosome"/>
</dbReference>
<proteinExistence type="predicted"/>
<dbReference type="PATRIC" id="fig|1212765.3.peg.266"/>
<evidence type="ECO:0000256" key="1">
    <source>
        <dbReference type="SAM" id="MobiDB-lite"/>
    </source>
</evidence>
<name>I7CEX4_MYCHA</name>
<reference evidence="2 3" key="1">
    <citation type="journal article" date="2012" name="J. Bacteriol.">
        <title>Genome Sequence of "Candidatus Mycoplasma haemolamae" Strain Purdue, a Red Blood Cell Pathogen of Alpacas (Vicugna pacos) and Llamas (Lama glama).</title>
        <authorList>
            <person name="Guimaraes A.M."/>
            <person name="Toth B."/>
            <person name="Santos A.P."/>
            <person name="do Nascimento N.C."/>
            <person name="Kritchevsky J.E."/>
            <person name="Messick J.B."/>
        </authorList>
    </citation>
    <scope>NUCLEOTIDE SEQUENCE [LARGE SCALE GENOMIC DNA]</scope>
    <source>
        <strain evidence="2 3">Purdue</strain>
    </source>
</reference>
<dbReference type="KEGG" id="mhl:MHLP_01180"/>
<protein>
    <submittedName>
        <fullName evidence="2">Uncharacterized protein</fullName>
    </submittedName>
</protein>
<dbReference type="HOGENOM" id="CLU_121396_0_0_14"/>
<feature type="region of interest" description="Disordered" evidence="1">
    <location>
        <begin position="37"/>
        <end position="89"/>
    </location>
</feature>
<gene>
    <name evidence="2" type="ordered locus">MHLP_01180</name>
</gene>
<sequence length="189" mass="20362">MALAARQVVGGVFSLLGLGSLGSVAYSAATKPYVTLPDPSSLPISSVDSVDQKETSLPDVLPADSPAPHLEDDSKSSGPSETDEQDDYKGPWTTYSFFLRGKETEKDSINCPVVLKPDFDYWGERVYIGCGQHGNERQIDSGSLLKGNGVISCTASGNTGTFECVSNRNNSYRLKKDGERKDMIFIEPA</sequence>
<organism evidence="2 3">
    <name type="scientific">Mycoplasma haematolamae (strain Purdue)</name>
    <dbReference type="NCBI Taxonomy" id="1212765"/>
    <lineage>
        <taxon>Bacteria</taxon>
        <taxon>Bacillati</taxon>
        <taxon>Mycoplasmatota</taxon>
        <taxon>Mollicutes</taxon>
        <taxon>Mycoplasmataceae</taxon>
        <taxon>Mycoplasma</taxon>
    </lineage>
</organism>
<reference evidence="3" key="2">
    <citation type="submission" date="2012-07" db="EMBL/GenBank/DDBJ databases">
        <title>Complete genome sequence of 'Candidatus Mycoplasma haemolamae'.</title>
        <authorList>
            <person name="Guimaraes A.M.S."/>
            <person name="Toth B."/>
            <person name="Santos A.P."/>
            <person name="Nascimento N.C."/>
            <person name="Sojka J.E."/>
            <person name="Messick J.B."/>
        </authorList>
    </citation>
    <scope>NUCLEOTIDE SEQUENCE [LARGE SCALE GENOMIC DNA]</scope>
    <source>
        <strain evidence="3">Purdue</strain>
    </source>
</reference>
<evidence type="ECO:0000313" key="2">
    <source>
        <dbReference type="EMBL" id="AFO51816.1"/>
    </source>
</evidence>
<keyword evidence="3" id="KW-1185">Reference proteome</keyword>
<dbReference type="STRING" id="1212765.MHLP_01180"/>